<dbReference type="Proteomes" id="UP000682733">
    <property type="component" value="Unassembled WGS sequence"/>
</dbReference>
<evidence type="ECO:0000313" key="1">
    <source>
        <dbReference type="EMBL" id="CAF1044491.1"/>
    </source>
</evidence>
<gene>
    <name evidence="2" type="ORF">GPM918_LOCUS22586</name>
    <name evidence="1" type="ORF">OVA965_LOCUS16654</name>
    <name evidence="4" type="ORF">SRO942_LOCUS22585</name>
    <name evidence="3" type="ORF">TMI583_LOCUS16662</name>
</gene>
<dbReference type="AlphaFoldDB" id="A0A814ULL6"/>
<evidence type="ECO:0000313" key="2">
    <source>
        <dbReference type="EMBL" id="CAF1178817.1"/>
    </source>
</evidence>
<organism evidence="2 5">
    <name type="scientific">Didymodactylos carnosus</name>
    <dbReference type="NCBI Taxonomy" id="1234261"/>
    <lineage>
        <taxon>Eukaryota</taxon>
        <taxon>Metazoa</taxon>
        <taxon>Spiralia</taxon>
        <taxon>Gnathifera</taxon>
        <taxon>Rotifera</taxon>
        <taxon>Eurotatoria</taxon>
        <taxon>Bdelloidea</taxon>
        <taxon>Philodinida</taxon>
        <taxon>Philodinidae</taxon>
        <taxon>Didymodactylos</taxon>
    </lineage>
</organism>
<evidence type="ECO:0000313" key="4">
    <source>
        <dbReference type="EMBL" id="CAF3943026.1"/>
    </source>
</evidence>
<protein>
    <submittedName>
        <fullName evidence="2">Uncharacterized protein</fullName>
    </submittedName>
</protein>
<evidence type="ECO:0000313" key="5">
    <source>
        <dbReference type="Proteomes" id="UP000663829"/>
    </source>
</evidence>
<accession>A0A814ULL6</accession>
<dbReference type="EMBL" id="CAJNOK010007783">
    <property type="protein sequence ID" value="CAF1044491.1"/>
    <property type="molecule type" value="Genomic_DNA"/>
</dbReference>
<comment type="caution">
    <text evidence="2">The sequence shown here is derived from an EMBL/GenBank/DDBJ whole genome shotgun (WGS) entry which is preliminary data.</text>
</comment>
<keyword evidence="5" id="KW-1185">Reference proteome</keyword>
<sequence length="406" mass="46238">MCHHASSSSGYSSPTLPDNDDHKTIIYTYIIVQLTGFNIRKEFCGPQDIRLNHLRQMTSSIIDVRCMNSGTNIDFQKVEWTIMHTDANVRRFVAKRIEKWAQNCQVACDIYHEDFLFAQRFNRQQMVQSFGQAVLPRSTIAVPPPSSAKTQQFGRSRTRSFSEALRPASFSAKKLIPERLNTPQNKPVHPSSNSLLARTIAGNRIQFEQIPSSQNDVCNIQPSMLANASLETSKMTDPSLADVYETAKWQGQMSDGTDDEDNNYPVPFETLVAVAKLCERLKDHKVQLHDNCEIIDSVFQMDEPVNIKHDQRTKQMDGTDYCFYRLILNDHILFPTSVSRSVTQAKILAYKKMIDICYNSNGIRLKSLTNNRCKVTKHPGKLFQRDTDLNASYITQVDISTLSQDK</sequence>
<dbReference type="OrthoDB" id="10039667at2759"/>
<name>A0A814ULL6_9BILA</name>
<dbReference type="EMBL" id="CAJOBA010007794">
    <property type="protein sequence ID" value="CAF3812560.1"/>
    <property type="molecule type" value="Genomic_DNA"/>
</dbReference>
<evidence type="ECO:0000313" key="3">
    <source>
        <dbReference type="EMBL" id="CAF3812560.1"/>
    </source>
</evidence>
<dbReference type="Proteomes" id="UP000663829">
    <property type="component" value="Unassembled WGS sequence"/>
</dbReference>
<dbReference type="Proteomes" id="UP000681722">
    <property type="component" value="Unassembled WGS sequence"/>
</dbReference>
<dbReference type="Proteomes" id="UP000677228">
    <property type="component" value="Unassembled WGS sequence"/>
</dbReference>
<dbReference type="EMBL" id="CAJNOQ010007787">
    <property type="protein sequence ID" value="CAF1178817.1"/>
    <property type="molecule type" value="Genomic_DNA"/>
</dbReference>
<proteinExistence type="predicted"/>
<dbReference type="EMBL" id="CAJOBC010007788">
    <property type="protein sequence ID" value="CAF3943026.1"/>
    <property type="molecule type" value="Genomic_DNA"/>
</dbReference>
<reference evidence="2" key="1">
    <citation type="submission" date="2021-02" db="EMBL/GenBank/DDBJ databases">
        <authorList>
            <person name="Nowell W R."/>
        </authorList>
    </citation>
    <scope>NUCLEOTIDE SEQUENCE</scope>
</reference>